<accession>A0A1F5G9K5</accession>
<dbReference type="Proteomes" id="UP000178577">
    <property type="component" value="Unassembled WGS sequence"/>
</dbReference>
<feature type="domain" description="Glycosyltransferase 2-like" evidence="1">
    <location>
        <begin position="4"/>
        <end position="167"/>
    </location>
</feature>
<dbReference type="EMBL" id="MFAY01000036">
    <property type="protein sequence ID" value="OGD88517.1"/>
    <property type="molecule type" value="Genomic_DNA"/>
</dbReference>
<dbReference type="AlphaFoldDB" id="A0A1F5G9K5"/>
<dbReference type="InterPro" id="IPR029044">
    <property type="entry name" value="Nucleotide-diphossugar_trans"/>
</dbReference>
<dbReference type="PANTHER" id="PTHR48090:SF7">
    <property type="entry name" value="RFBJ PROTEIN"/>
    <property type="match status" value="1"/>
</dbReference>
<sequence length="228" mass="25718">MKVSVIIPSFNEGLTLFEVVKKVLSVRLSDYSKEIIIVDDGSTDRTSKLFKKFNSNKKIKLIINRKNLGKGASILKALKIAKGNIIIVQDADLEYDPADIPKLLKPFQDKKVKVVYGSRVLGHNPVSHWTFNLGGRLITSITNLVYGTKITDEPTGYKVFRGNVLKNLNLKSKGFEFCPEVTAKIAKAGIKITEVPISYQPRPVSQKKIKWHDGLFAIYCLIKYRFFD</sequence>
<dbReference type="SUPFAM" id="SSF53448">
    <property type="entry name" value="Nucleotide-diphospho-sugar transferases"/>
    <property type="match status" value="1"/>
</dbReference>
<organism evidence="2 3">
    <name type="scientific">Candidatus Curtissbacteria bacterium RIFCSPHIGHO2_01_FULL_40_12</name>
    <dbReference type="NCBI Taxonomy" id="1797710"/>
    <lineage>
        <taxon>Bacteria</taxon>
        <taxon>Candidatus Curtissiibacteriota</taxon>
    </lineage>
</organism>
<dbReference type="CDD" id="cd04179">
    <property type="entry name" value="DPM_DPG-synthase_like"/>
    <property type="match status" value="1"/>
</dbReference>
<proteinExistence type="predicted"/>
<dbReference type="InterPro" id="IPR001173">
    <property type="entry name" value="Glyco_trans_2-like"/>
</dbReference>
<evidence type="ECO:0000259" key="1">
    <source>
        <dbReference type="Pfam" id="PF00535"/>
    </source>
</evidence>
<dbReference type="Gene3D" id="3.90.550.10">
    <property type="entry name" value="Spore Coat Polysaccharide Biosynthesis Protein SpsA, Chain A"/>
    <property type="match status" value="1"/>
</dbReference>
<dbReference type="PANTHER" id="PTHR48090">
    <property type="entry name" value="UNDECAPRENYL-PHOSPHATE 4-DEOXY-4-FORMAMIDO-L-ARABINOSE TRANSFERASE-RELATED"/>
    <property type="match status" value="1"/>
</dbReference>
<protein>
    <recommendedName>
        <fullName evidence="1">Glycosyltransferase 2-like domain-containing protein</fullName>
    </recommendedName>
</protein>
<evidence type="ECO:0000313" key="2">
    <source>
        <dbReference type="EMBL" id="OGD88517.1"/>
    </source>
</evidence>
<evidence type="ECO:0000313" key="3">
    <source>
        <dbReference type="Proteomes" id="UP000178577"/>
    </source>
</evidence>
<dbReference type="InterPro" id="IPR050256">
    <property type="entry name" value="Glycosyltransferase_2"/>
</dbReference>
<comment type="caution">
    <text evidence="2">The sequence shown here is derived from an EMBL/GenBank/DDBJ whole genome shotgun (WGS) entry which is preliminary data.</text>
</comment>
<reference evidence="2 3" key="1">
    <citation type="journal article" date="2016" name="Nat. Commun.">
        <title>Thousands of microbial genomes shed light on interconnected biogeochemical processes in an aquifer system.</title>
        <authorList>
            <person name="Anantharaman K."/>
            <person name="Brown C.T."/>
            <person name="Hug L.A."/>
            <person name="Sharon I."/>
            <person name="Castelle C.J."/>
            <person name="Probst A.J."/>
            <person name="Thomas B.C."/>
            <person name="Singh A."/>
            <person name="Wilkins M.J."/>
            <person name="Karaoz U."/>
            <person name="Brodie E.L."/>
            <person name="Williams K.H."/>
            <person name="Hubbard S.S."/>
            <person name="Banfield J.F."/>
        </authorList>
    </citation>
    <scope>NUCLEOTIDE SEQUENCE [LARGE SCALE GENOMIC DNA]</scope>
</reference>
<name>A0A1F5G9K5_9BACT</name>
<dbReference type="Pfam" id="PF00535">
    <property type="entry name" value="Glycos_transf_2"/>
    <property type="match status" value="1"/>
</dbReference>
<gene>
    <name evidence="2" type="ORF">A2693_03715</name>
</gene>